<dbReference type="EMBL" id="CCND01000010">
    <property type="protein sequence ID" value="CDX53796.1"/>
    <property type="molecule type" value="Genomic_DNA"/>
</dbReference>
<evidence type="ECO:0000313" key="3">
    <source>
        <dbReference type="Proteomes" id="UP000182888"/>
    </source>
</evidence>
<name>A0A0K2VTS9_MESPL</name>
<feature type="compositionally biased region" description="Basic and acidic residues" evidence="1">
    <location>
        <begin position="65"/>
        <end position="77"/>
    </location>
</feature>
<accession>A0A0K2VTS9</accession>
<gene>
    <name evidence="2" type="ORF">MPL1032_180162</name>
</gene>
<dbReference type="Proteomes" id="UP000182888">
    <property type="component" value="Unassembled WGS sequence"/>
</dbReference>
<sequence>MSTSPSEHRKLLRRKEGRAAHLTPSVAAFSLLSEFSWASDLDIRPPARRDDRGLSSGPLSPPSLCRDRGAVFKHDSQAGDVGTDAGAKIHNMHSDQMLADQHMSGLPQGI</sequence>
<feature type="compositionally biased region" description="Basic and acidic residues" evidence="1">
    <location>
        <begin position="43"/>
        <end position="53"/>
    </location>
</feature>
<organism evidence="2 3">
    <name type="scientific">Mesorhizobium plurifarium</name>
    <dbReference type="NCBI Taxonomy" id="69974"/>
    <lineage>
        <taxon>Bacteria</taxon>
        <taxon>Pseudomonadati</taxon>
        <taxon>Pseudomonadota</taxon>
        <taxon>Alphaproteobacteria</taxon>
        <taxon>Hyphomicrobiales</taxon>
        <taxon>Phyllobacteriaceae</taxon>
        <taxon>Mesorhizobium</taxon>
    </lineage>
</organism>
<evidence type="ECO:0000313" key="2">
    <source>
        <dbReference type="EMBL" id="CDX53796.1"/>
    </source>
</evidence>
<proteinExistence type="predicted"/>
<protein>
    <submittedName>
        <fullName evidence="2">Uncharacterized protein</fullName>
    </submittedName>
</protein>
<reference evidence="3" key="1">
    <citation type="submission" date="2014-08" db="EMBL/GenBank/DDBJ databases">
        <authorList>
            <person name="Edwards T."/>
        </authorList>
    </citation>
    <scope>NUCLEOTIDE SEQUENCE [LARGE SCALE GENOMIC DNA]</scope>
</reference>
<evidence type="ECO:0000256" key="1">
    <source>
        <dbReference type="SAM" id="MobiDB-lite"/>
    </source>
</evidence>
<feature type="region of interest" description="Disordered" evidence="1">
    <location>
        <begin position="43"/>
        <end position="110"/>
    </location>
</feature>
<dbReference type="AlphaFoldDB" id="A0A0K2VTS9"/>
<feature type="compositionally biased region" description="Low complexity" evidence="1">
    <location>
        <begin position="54"/>
        <end position="64"/>
    </location>
</feature>